<dbReference type="CDD" id="cd01169">
    <property type="entry name" value="HMPP_kinase"/>
    <property type="match status" value="1"/>
</dbReference>
<evidence type="ECO:0000313" key="4">
    <source>
        <dbReference type="EMBL" id="MBW8635705.1"/>
    </source>
</evidence>
<reference evidence="4" key="1">
    <citation type="submission" date="2021-08" db="EMBL/GenBank/DDBJ databases">
        <title>Hoeflea bacterium WL0058 sp. nov., isolated from the sediment.</title>
        <authorList>
            <person name="Wang L."/>
            <person name="Zhang D."/>
        </authorList>
    </citation>
    <scope>NUCLEOTIDE SEQUENCE</scope>
    <source>
        <strain evidence="4">WL0058</strain>
    </source>
</reference>
<evidence type="ECO:0000256" key="1">
    <source>
        <dbReference type="ARBA" id="ARBA00004948"/>
    </source>
</evidence>
<dbReference type="AlphaFoldDB" id="A0AAE3CY22"/>
<dbReference type="GO" id="GO:0009228">
    <property type="term" value="P:thiamine biosynthetic process"/>
    <property type="evidence" value="ECO:0007669"/>
    <property type="project" value="InterPro"/>
</dbReference>
<gene>
    <name evidence="4" type="primary">thiD</name>
    <name evidence="4" type="ORF">K1W69_00780</name>
</gene>
<dbReference type="GO" id="GO:0008972">
    <property type="term" value="F:phosphomethylpyrimidine kinase activity"/>
    <property type="evidence" value="ECO:0007669"/>
    <property type="project" value="InterPro"/>
</dbReference>
<keyword evidence="5" id="KW-1185">Reference proteome</keyword>
<dbReference type="SUPFAM" id="SSF53613">
    <property type="entry name" value="Ribokinase-like"/>
    <property type="match status" value="1"/>
</dbReference>
<protein>
    <recommendedName>
        <fullName evidence="2">hydroxymethylpyrimidine kinase</fullName>
        <ecNumber evidence="2">2.7.1.49</ecNumber>
    </recommendedName>
</protein>
<comment type="pathway">
    <text evidence="1">Cofactor biosynthesis; thiamine diphosphate biosynthesis.</text>
</comment>
<dbReference type="EC" id="2.7.1.49" evidence="2"/>
<organism evidence="4 5">
    <name type="scientific">Flavimaribacter sediminis</name>
    <dbReference type="NCBI Taxonomy" id="2865987"/>
    <lineage>
        <taxon>Bacteria</taxon>
        <taxon>Pseudomonadati</taxon>
        <taxon>Pseudomonadota</taxon>
        <taxon>Alphaproteobacteria</taxon>
        <taxon>Hyphomicrobiales</taxon>
        <taxon>Rhizobiaceae</taxon>
        <taxon>Flavimaribacter</taxon>
    </lineage>
</organism>
<dbReference type="NCBIfam" id="TIGR00097">
    <property type="entry name" value="HMP-P_kinase"/>
    <property type="match status" value="1"/>
</dbReference>
<dbReference type="InterPro" id="IPR004399">
    <property type="entry name" value="HMP/HMP-P_kinase_dom"/>
</dbReference>
<dbReference type="PANTHER" id="PTHR20858">
    <property type="entry name" value="PHOSPHOMETHYLPYRIMIDINE KINASE"/>
    <property type="match status" value="1"/>
</dbReference>
<dbReference type="Gene3D" id="3.40.1190.20">
    <property type="match status" value="1"/>
</dbReference>
<name>A0AAE3CY22_9HYPH</name>
<feature type="domain" description="Pyridoxamine kinase/Phosphomethylpyrimidine kinase" evidence="3">
    <location>
        <begin position="14"/>
        <end position="248"/>
    </location>
</feature>
<keyword evidence="4" id="KW-0808">Transferase</keyword>
<dbReference type="GO" id="GO:0008902">
    <property type="term" value="F:hydroxymethylpyrimidine kinase activity"/>
    <property type="evidence" value="ECO:0007669"/>
    <property type="project" value="UniProtKB-EC"/>
</dbReference>
<proteinExistence type="predicted"/>
<evidence type="ECO:0000256" key="2">
    <source>
        <dbReference type="ARBA" id="ARBA00012135"/>
    </source>
</evidence>
<evidence type="ECO:0000259" key="3">
    <source>
        <dbReference type="Pfam" id="PF08543"/>
    </source>
</evidence>
<keyword evidence="4" id="KW-0418">Kinase</keyword>
<dbReference type="Pfam" id="PF08543">
    <property type="entry name" value="Phos_pyr_kin"/>
    <property type="match status" value="1"/>
</dbReference>
<dbReference type="GO" id="GO:0005829">
    <property type="term" value="C:cytosol"/>
    <property type="evidence" value="ECO:0007669"/>
    <property type="project" value="TreeGrafter"/>
</dbReference>
<dbReference type="InterPro" id="IPR029056">
    <property type="entry name" value="Ribokinase-like"/>
</dbReference>
<dbReference type="Proteomes" id="UP001196509">
    <property type="component" value="Unassembled WGS sequence"/>
</dbReference>
<dbReference type="InterPro" id="IPR013749">
    <property type="entry name" value="PM/HMP-P_kinase-1"/>
</dbReference>
<comment type="caution">
    <text evidence="4">The sequence shown here is derived from an EMBL/GenBank/DDBJ whole genome shotgun (WGS) entry which is preliminary data.</text>
</comment>
<evidence type="ECO:0000313" key="5">
    <source>
        <dbReference type="Proteomes" id="UP001196509"/>
    </source>
</evidence>
<accession>A0AAE3CY22</accession>
<sequence length="251" mass="25965">MAMRPHVLVVGGTDSSGGAGVTRDVATLAAFGVAACPAITAVTAQTHRDVRHVEAMSADLIRRQMDAASEANPIGVVKIGMLGHSEAIRAVASFLEDHRDIPAVLDPVLVSSSGGRLTDEAAIDDLRDCLMPLCNLVTPNLPELACLLGEPEAKSASAAERQGRAFLKQGCRAVLVKGGHAVGGAATDVLFRHDSKPVRFSAPRLNGSLRGTGCMLASAIAAGLASGESLENSIRSAKAYVFDRIAEASTM</sequence>
<dbReference type="PANTHER" id="PTHR20858:SF17">
    <property type="entry name" value="HYDROXYMETHYLPYRIMIDINE_PHOSPHOMETHYLPYRIMIDINE KINASE THI20-RELATED"/>
    <property type="match status" value="1"/>
</dbReference>
<dbReference type="EMBL" id="JAICBX010000001">
    <property type="protein sequence ID" value="MBW8635705.1"/>
    <property type="molecule type" value="Genomic_DNA"/>
</dbReference>